<dbReference type="OrthoDB" id="8300194at2759"/>
<dbReference type="PANTHER" id="PTHR21310">
    <property type="entry name" value="AMINOGLYCOSIDE PHOSPHOTRANSFERASE-RELATED-RELATED"/>
    <property type="match status" value="1"/>
</dbReference>
<keyword evidence="3" id="KW-1185">Reference proteome</keyword>
<dbReference type="Proteomes" id="UP000248349">
    <property type="component" value="Unassembled WGS sequence"/>
</dbReference>
<dbReference type="CDD" id="cd05120">
    <property type="entry name" value="APH_ChoK_like"/>
    <property type="match status" value="1"/>
</dbReference>
<dbReference type="PANTHER" id="PTHR21310:SF48">
    <property type="entry name" value="AMINOGLYCOSIDE PHOSPHOTRANSFERASE DOMAIN-CONTAINING PROTEIN"/>
    <property type="match status" value="1"/>
</dbReference>
<dbReference type="GeneID" id="37073268"/>
<accession>A0A318ZEX2</accession>
<dbReference type="SUPFAM" id="SSF56112">
    <property type="entry name" value="Protein kinase-like (PK-like)"/>
    <property type="match status" value="1"/>
</dbReference>
<evidence type="ECO:0000259" key="1">
    <source>
        <dbReference type="Pfam" id="PF01636"/>
    </source>
</evidence>
<dbReference type="Gene3D" id="3.90.1200.10">
    <property type="match status" value="1"/>
</dbReference>
<dbReference type="STRING" id="1450539.A0A318ZEX2"/>
<evidence type="ECO:0000313" key="3">
    <source>
        <dbReference type="Proteomes" id="UP000248349"/>
    </source>
</evidence>
<dbReference type="AlphaFoldDB" id="A0A318ZEX2"/>
<reference evidence="2 3" key="1">
    <citation type="submission" date="2016-12" db="EMBL/GenBank/DDBJ databases">
        <title>The genomes of Aspergillus section Nigri reveals drivers in fungal speciation.</title>
        <authorList>
            <consortium name="DOE Joint Genome Institute"/>
            <person name="Vesth T.C."/>
            <person name="Nybo J."/>
            <person name="Theobald S."/>
            <person name="Brandl J."/>
            <person name="Frisvad J.C."/>
            <person name="Nielsen K.F."/>
            <person name="Lyhne E.K."/>
            <person name="Kogle M.E."/>
            <person name="Kuo A."/>
            <person name="Riley R."/>
            <person name="Clum A."/>
            <person name="Nolan M."/>
            <person name="Lipzen A."/>
            <person name="Salamov A."/>
            <person name="Henrissat B."/>
            <person name="Wiebenga A."/>
            <person name="De Vries R.P."/>
            <person name="Grigoriev I.V."/>
            <person name="Mortensen U.H."/>
            <person name="Andersen M.R."/>
            <person name="Baker S.E."/>
        </authorList>
    </citation>
    <scope>NUCLEOTIDE SEQUENCE [LARGE SCALE GENOMIC DNA]</scope>
    <source>
        <strain evidence="2 3">JOP 1030-1</strain>
    </source>
</reference>
<dbReference type="Pfam" id="PF01636">
    <property type="entry name" value="APH"/>
    <property type="match status" value="1"/>
</dbReference>
<organism evidence="2 3">
    <name type="scientific">Aspergillus saccharolyticus JOP 1030-1</name>
    <dbReference type="NCBI Taxonomy" id="1450539"/>
    <lineage>
        <taxon>Eukaryota</taxon>
        <taxon>Fungi</taxon>
        <taxon>Dikarya</taxon>
        <taxon>Ascomycota</taxon>
        <taxon>Pezizomycotina</taxon>
        <taxon>Eurotiomycetes</taxon>
        <taxon>Eurotiomycetidae</taxon>
        <taxon>Eurotiales</taxon>
        <taxon>Aspergillaceae</taxon>
        <taxon>Aspergillus</taxon>
        <taxon>Aspergillus subgen. Circumdati</taxon>
    </lineage>
</organism>
<protein>
    <submittedName>
        <fullName evidence="2">APH-domain-containing protein</fullName>
    </submittedName>
</protein>
<dbReference type="InterPro" id="IPR011009">
    <property type="entry name" value="Kinase-like_dom_sf"/>
</dbReference>
<proteinExistence type="predicted"/>
<dbReference type="EMBL" id="KZ821246">
    <property type="protein sequence ID" value="PYH43183.1"/>
    <property type="molecule type" value="Genomic_DNA"/>
</dbReference>
<name>A0A318ZEX2_9EURO</name>
<sequence>MDVPTIRLSDPSTAVPSECSGDRCRRFNRQLDSSICSSASGYGSSSEYDRCRACGWWHNHAAYYGTIRLQDAVNDRGVWFIGSDKILKERPADDGLCTQGAISQALALDPAIPAPRVLHDWRDAKKQYFVLEERVPGTTLGQVWPTLIQSEKTDIAKQVAEVRQRLRALTAPSIQSAGGGACYPPFPCYVGCRADGPWHSDAELQETLRARLTEDTPCGLPDKIVDNLLARMPTCGPYVLTHGDLHLTNIMVQEGKLTGIIDWEYAAYYPVWLEYVLVSSQSNCPDDAEWKALLREELDAHGDGYPDAVRFWDDVSALKGYPYLDGLGQRLLEKLSVGE</sequence>
<feature type="domain" description="Aminoglycoside phosphotransferase" evidence="1">
    <location>
        <begin position="101"/>
        <end position="309"/>
    </location>
</feature>
<evidence type="ECO:0000313" key="2">
    <source>
        <dbReference type="EMBL" id="PYH43183.1"/>
    </source>
</evidence>
<gene>
    <name evidence="2" type="ORF">BP01DRAFT_301680</name>
</gene>
<dbReference type="InterPro" id="IPR002575">
    <property type="entry name" value="Aminoglycoside_PTrfase"/>
</dbReference>
<dbReference type="RefSeq" id="XP_025429165.1">
    <property type="nucleotide sequence ID" value="XM_025572040.1"/>
</dbReference>
<dbReference type="InterPro" id="IPR051678">
    <property type="entry name" value="AGP_Transferase"/>
</dbReference>